<dbReference type="RefSeq" id="WP_204911500.1">
    <property type="nucleotide sequence ID" value="NZ_BAAAYR010000001.1"/>
</dbReference>
<evidence type="ECO:0000313" key="2">
    <source>
        <dbReference type="EMBL" id="GAA3560929.1"/>
    </source>
</evidence>
<protein>
    <submittedName>
        <fullName evidence="2">Uncharacterized protein</fullName>
    </submittedName>
</protein>
<evidence type="ECO:0000313" key="3">
    <source>
        <dbReference type="Proteomes" id="UP001500767"/>
    </source>
</evidence>
<feature type="region of interest" description="Disordered" evidence="1">
    <location>
        <begin position="30"/>
        <end position="70"/>
    </location>
</feature>
<dbReference type="Proteomes" id="UP001500767">
    <property type="component" value="Unassembled WGS sequence"/>
</dbReference>
<comment type="caution">
    <text evidence="2">The sequence shown here is derived from an EMBL/GenBank/DDBJ whole genome shotgun (WGS) entry which is preliminary data.</text>
</comment>
<keyword evidence="3" id="KW-1185">Reference proteome</keyword>
<reference evidence="3" key="1">
    <citation type="journal article" date="2019" name="Int. J. Syst. Evol. Microbiol.">
        <title>The Global Catalogue of Microorganisms (GCM) 10K type strain sequencing project: providing services to taxonomists for standard genome sequencing and annotation.</title>
        <authorList>
            <consortium name="The Broad Institute Genomics Platform"/>
            <consortium name="The Broad Institute Genome Sequencing Center for Infectious Disease"/>
            <person name="Wu L."/>
            <person name="Ma J."/>
        </authorList>
    </citation>
    <scope>NUCLEOTIDE SEQUENCE [LARGE SCALE GENOMIC DNA]</scope>
    <source>
        <strain evidence="3">JCM 16540</strain>
    </source>
</reference>
<organism evidence="2 3">
    <name type="scientific">Microlunatus spumicola</name>
    <dbReference type="NCBI Taxonomy" id="81499"/>
    <lineage>
        <taxon>Bacteria</taxon>
        <taxon>Bacillati</taxon>
        <taxon>Actinomycetota</taxon>
        <taxon>Actinomycetes</taxon>
        <taxon>Propionibacteriales</taxon>
        <taxon>Propionibacteriaceae</taxon>
        <taxon>Microlunatus</taxon>
    </lineage>
</organism>
<gene>
    <name evidence="2" type="ORF">GCM10022197_15540</name>
</gene>
<sequence length="70" mass="7637">MLNSSSPGLGASLRAHVTAWVRRHLVDVDPNPLPSRLDLLDRPASGATGRALPHRDRDRQPVEGYQDIAS</sequence>
<proteinExistence type="predicted"/>
<accession>A0ABP6X7R4</accession>
<dbReference type="EMBL" id="BAAAYR010000001">
    <property type="protein sequence ID" value="GAA3560929.1"/>
    <property type="molecule type" value="Genomic_DNA"/>
</dbReference>
<evidence type="ECO:0000256" key="1">
    <source>
        <dbReference type="SAM" id="MobiDB-lite"/>
    </source>
</evidence>
<name>A0ABP6X7R4_9ACTN</name>